<evidence type="ECO:0000313" key="1">
    <source>
        <dbReference type="EMBL" id="KAF7337261.1"/>
    </source>
</evidence>
<comment type="caution">
    <text evidence="1">The sequence shown here is derived from an EMBL/GenBank/DDBJ whole genome shotgun (WGS) entry which is preliminary data.</text>
</comment>
<proteinExistence type="predicted"/>
<reference evidence="1" key="1">
    <citation type="submission" date="2020-05" db="EMBL/GenBank/DDBJ databases">
        <title>Mycena genomes resolve the evolution of fungal bioluminescence.</title>
        <authorList>
            <person name="Tsai I.J."/>
        </authorList>
    </citation>
    <scope>NUCLEOTIDE SEQUENCE</scope>
    <source>
        <strain evidence="1">160909Yilan</strain>
    </source>
</reference>
<dbReference type="AlphaFoldDB" id="A0A8H6XB13"/>
<evidence type="ECO:0008006" key="3">
    <source>
        <dbReference type="Google" id="ProtNLM"/>
    </source>
</evidence>
<accession>A0A8H6XB13</accession>
<sequence>MDPQADSDEEFVVLSTSDYTESPSYARAQAGGLENNAKLFVKSIRSLTSLLGARVTEFQASGTAGIHIPKNSETIKQIADHRSVTNYNYIINGGRGGSGGEGGNQGGDVGTGQGPTVYFCQPEAREPPEFQTIRLGDLRLVKEIRLSSQSGIVGRRSGGVSIPRIYHAEIRLDPGTVTVAMYQGEGAEEEWRQHVAKYESIRHPNIMQLYGLVSTKGLYAMVFHDELIPYTQFLRRFQHSPILRTYIIGYCDTEFKEAVNYIEDVFRESSIDDDNSQIWIRPLTGELCLDLAQGGAETISELPWSDAHILRLENVSLDAPNSEDIIIPSLSEDQYHRLCSNHPIHRFQCFQASTQHPVGPGIFRSDSQYGTWVRITEPLMLPEEQFCWDLHWGGTGEVMPNSYDSREEAWLARANHIFAELEEEAHVEDYVCVYGVTFILRIADKHQIPKGYLFICPPQDFRTSNEAHANLYQWPPCPAYWSLDPSGAARLSMEDTRVLGFSAIHIETVMDGSSWDHSVYKGLQRFHEGKGFNPDSQEVARQLGYQFYKVLSDRASAVPFLVHKGEPHLDG</sequence>
<protein>
    <recommendedName>
        <fullName evidence="3">Protein kinase domain-containing protein</fullName>
    </recommendedName>
</protein>
<evidence type="ECO:0000313" key="2">
    <source>
        <dbReference type="Proteomes" id="UP000623467"/>
    </source>
</evidence>
<organism evidence="1 2">
    <name type="scientific">Mycena sanguinolenta</name>
    <dbReference type="NCBI Taxonomy" id="230812"/>
    <lineage>
        <taxon>Eukaryota</taxon>
        <taxon>Fungi</taxon>
        <taxon>Dikarya</taxon>
        <taxon>Basidiomycota</taxon>
        <taxon>Agaricomycotina</taxon>
        <taxon>Agaricomycetes</taxon>
        <taxon>Agaricomycetidae</taxon>
        <taxon>Agaricales</taxon>
        <taxon>Marasmiineae</taxon>
        <taxon>Mycenaceae</taxon>
        <taxon>Mycena</taxon>
    </lineage>
</organism>
<name>A0A8H6XB13_9AGAR</name>
<keyword evidence="2" id="KW-1185">Reference proteome</keyword>
<gene>
    <name evidence="1" type="ORF">MSAN_02278600</name>
</gene>
<dbReference type="Proteomes" id="UP000623467">
    <property type="component" value="Unassembled WGS sequence"/>
</dbReference>
<dbReference type="EMBL" id="JACAZH010000035">
    <property type="protein sequence ID" value="KAF7337261.1"/>
    <property type="molecule type" value="Genomic_DNA"/>
</dbReference>